<keyword evidence="1" id="KW-0472">Membrane</keyword>
<sequence length="125" mass="13680">MSSSSSRPAGRYGSKPDPGTRRLALAPGLIAALALLIGVTVLGDGPFTVVQYVVAIFALIVAVFAYQAKQWWWLPLFAVIAVVWNPIWPLPFEGSLWQGAQYVAAVVFLLAGWFIKVPIPEDQRR</sequence>
<feature type="transmembrane region" description="Helical" evidence="1">
    <location>
        <begin position="71"/>
        <end position="88"/>
    </location>
</feature>
<keyword evidence="1" id="KW-0812">Transmembrane</keyword>
<dbReference type="AlphaFoldDB" id="A0A8J3M6F1"/>
<evidence type="ECO:0000256" key="1">
    <source>
        <dbReference type="SAM" id="Phobius"/>
    </source>
</evidence>
<dbReference type="Pfam" id="PF20619">
    <property type="entry name" value="DUF6804"/>
    <property type="match status" value="1"/>
</dbReference>
<proteinExistence type="predicted"/>
<evidence type="ECO:0000313" key="2">
    <source>
        <dbReference type="EMBL" id="GHF26049.1"/>
    </source>
</evidence>
<dbReference type="EMBL" id="BNAI01000011">
    <property type="protein sequence ID" value="GHF26049.1"/>
    <property type="molecule type" value="Genomic_DNA"/>
</dbReference>
<dbReference type="RefSeq" id="WP_191284236.1">
    <property type="nucleotide sequence ID" value="NZ_BNAI01000011.1"/>
</dbReference>
<dbReference type="InterPro" id="IPR046548">
    <property type="entry name" value="DUF6804"/>
</dbReference>
<keyword evidence="1" id="KW-1133">Transmembrane helix</keyword>
<keyword evidence="3" id="KW-1185">Reference proteome</keyword>
<reference evidence="2" key="1">
    <citation type="journal article" date="2014" name="Int. J. Syst. Evol. Microbiol.">
        <title>Complete genome sequence of Corynebacterium casei LMG S-19264T (=DSM 44701T), isolated from a smear-ripened cheese.</title>
        <authorList>
            <consortium name="US DOE Joint Genome Institute (JGI-PGF)"/>
            <person name="Walter F."/>
            <person name="Albersmeier A."/>
            <person name="Kalinowski J."/>
            <person name="Ruckert C."/>
        </authorList>
    </citation>
    <scope>NUCLEOTIDE SEQUENCE</scope>
    <source>
        <strain evidence="2">CGMCC 1.16548</strain>
    </source>
</reference>
<feature type="transmembrane region" description="Helical" evidence="1">
    <location>
        <begin position="49"/>
        <end position="66"/>
    </location>
</feature>
<dbReference type="Proteomes" id="UP000617531">
    <property type="component" value="Unassembled WGS sequence"/>
</dbReference>
<protein>
    <submittedName>
        <fullName evidence="2">Uncharacterized protein</fullName>
    </submittedName>
</protein>
<accession>A0A8J3M6F1</accession>
<gene>
    <name evidence="2" type="ORF">GCM10011600_28740</name>
</gene>
<feature type="transmembrane region" description="Helical" evidence="1">
    <location>
        <begin position="23"/>
        <end position="43"/>
    </location>
</feature>
<reference evidence="2" key="2">
    <citation type="submission" date="2020-09" db="EMBL/GenBank/DDBJ databases">
        <authorList>
            <person name="Sun Q."/>
            <person name="Zhou Y."/>
        </authorList>
    </citation>
    <scope>NUCLEOTIDE SEQUENCE</scope>
    <source>
        <strain evidence="2">CGMCC 1.16548</strain>
    </source>
</reference>
<comment type="caution">
    <text evidence="2">The sequence shown here is derived from an EMBL/GenBank/DDBJ whole genome shotgun (WGS) entry which is preliminary data.</text>
</comment>
<feature type="transmembrane region" description="Helical" evidence="1">
    <location>
        <begin position="100"/>
        <end position="119"/>
    </location>
</feature>
<evidence type="ECO:0000313" key="3">
    <source>
        <dbReference type="Proteomes" id="UP000617531"/>
    </source>
</evidence>
<organism evidence="2 3">
    <name type="scientific">Pseudolysinimonas yzui</name>
    <dbReference type="NCBI Taxonomy" id="2708254"/>
    <lineage>
        <taxon>Bacteria</taxon>
        <taxon>Bacillati</taxon>
        <taxon>Actinomycetota</taxon>
        <taxon>Actinomycetes</taxon>
        <taxon>Micrococcales</taxon>
        <taxon>Microbacteriaceae</taxon>
        <taxon>Pseudolysinimonas</taxon>
    </lineage>
</organism>
<name>A0A8J3M6F1_9MICO</name>